<comment type="pathway">
    <text evidence="1">Carbohydrate metabolism; tricarboxylic acid cycle; isocitrate from oxaloacetate: step 1/2.</text>
</comment>
<dbReference type="STRING" id="441209.GCA_001870665_03353"/>
<evidence type="ECO:0000256" key="2">
    <source>
        <dbReference type="ARBA" id="ARBA00010566"/>
    </source>
</evidence>
<dbReference type="CDD" id="cd06100">
    <property type="entry name" value="CCL_ACL-C"/>
    <property type="match status" value="1"/>
</dbReference>
<evidence type="ECO:0000256" key="4">
    <source>
        <dbReference type="ARBA" id="ARBA00022679"/>
    </source>
</evidence>
<gene>
    <name evidence="5" type="ORF">BG454_18455</name>
</gene>
<dbReference type="GO" id="GO:0005829">
    <property type="term" value="C:cytosol"/>
    <property type="evidence" value="ECO:0007669"/>
    <property type="project" value="TreeGrafter"/>
</dbReference>
<accession>A0A2K8KLW3</accession>
<dbReference type="Gene3D" id="1.10.580.10">
    <property type="entry name" value="Citrate Synthase, domain 1"/>
    <property type="match status" value="2"/>
</dbReference>
<keyword evidence="4" id="KW-0808">Transferase</keyword>
<dbReference type="InterPro" id="IPR016143">
    <property type="entry name" value="Citrate_synth-like_sm_a-sub"/>
</dbReference>
<dbReference type="InterPro" id="IPR016142">
    <property type="entry name" value="Citrate_synth-like_lrg_a-sub"/>
</dbReference>
<protein>
    <recommendedName>
        <fullName evidence="3">citrate synthase (unknown stereospecificity)</fullName>
        <ecNumber evidence="3">2.3.3.16</ecNumber>
    </recommendedName>
</protein>
<evidence type="ECO:0000313" key="6">
    <source>
        <dbReference type="Proteomes" id="UP000228948"/>
    </source>
</evidence>
<dbReference type="GO" id="GO:0036440">
    <property type="term" value="F:citrate synthase activity"/>
    <property type="evidence" value="ECO:0007669"/>
    <property type="project" value="UniProtKB-EC"/>
</dbReference>
<dbReference type="OrthoDB" id="9759263at2"/>
<sequence>MSNETREHIRDWWRTDIVNVEDGNIRYRGYAIEDLIGNVSLVETIWLLLRGELPDPKQARLLEATMVASVNAGPMSPSCAIAAMAITCGVGLNNAIASGINALGDTHGGAGQQVMERLLLIRDSDGTDMHAKVATHLEQFFEEGGRFLPGFGHRFHSVDPRAQRLLELIDEATADGVVQGEYAKMVRAMEAELTRRKGRNIPVNVDGAFAAVLAELGFAAPLARGIFVLARAAGLLAHAVESQTEGRRIKGPVPDDIMYTYSGHAPRALPGAQ</sequence>
<reference evidence="5 6" key="1">
    <citation type="submission" date="2017-11" db="EMBL/GenBank/DDBJ databases">
        <title>Revised Sequence and Annotation of the Rhodobaca barguzinensis strain alga05 Genome.</title>
        <authorList>
            <person name="Kopejtka K."/>
            <person name="Tomasch J.M."/>
            <person name="Bunk B."/>
            <person name="Koblizek M."/>
        </authorList>
    </citation>
    <scope>NUCLEOTIDE SEQUENCE [LARGE SCALE GENOMIC DNA]</scope>
    <source>
        <strain evidence="6">alga05</strain>
    </source>
</reference>
<dbReference type="Pfam" id="PF00285">
    <property type="entry name" value="Citrate_synt"/>
    <property type="match status" value="1"/>
</dbReference>
<organism evidence="5 6">
    <name type="scientific">Roseinatronobacter bogoriensis subsp. barguzinensis</name>
    <dbReference type="NCBI Taxonomy" id="441209"/>
    <lineage>
        <taxon>Bacteria</taxon>
        <taxon>Pseudomonadati</taxon>
        <taxon>Pseudomonadota</taxon>
        <taxon>Alphaproteobacteria</taxon>
        <taxon>Rhodobacterales</taxon>
        <taxon>Paracoccaceae</taxon>
        <taxon>Roseinatronobacter</taxon>
    </lineage>
</organism>
<dbReference type="GO" id="GO:0006099">
    <property type="term" value="P:tricarboxylic acid cycle"/>
    <property type="evidence" value="ECO:0007669"/>
    <property type="project" value="UniProtKB-UniPathway"/>
</dbReference>
<dbReference type="KEGG" id="rbg:BG454_18455"/>
<dbReference type="PANTHER" id="PTHR11739:SF4">
    <property type="entry name" value="CITRATE SYNTHASE, PEROXISOMAL"/>
    <property type="match status" value="1"/>
</dbReference>
<dbReference type="AlphaFoldDB" id="A0A2K8KLW3"/>
<evidence type="ECO:0000256" key="3">
    <source>
        <dbReference type="ARBA" id="ARBA00012972"/>
    </source>
</evidence>
<dbReference type="GO" id="GO:0016829">
    <property type="term" value="F:lyase activity"/>
    <property type="evidence" value="ECO:0007669"/>
    <property type="project" value="UniProtKB-KW"/>
</dbReference>
<proteinExistence type="inferred from homology"/>
<dbReference type="InterPro" id="IPR002020">
    <property type="entry name" value="Citrate_synthase"/>
</dbReference>
<dbReference type="Proteomes" id="UP000228948">
    <property type="component" value="Chromosome"/>
</dbReference>
<dbReference type="GO" id="GO:0005975">
    <property type="term" value="P:carbohydrate metabolic process"/>
    <property type="evidence" value="ECO:0007669"/>
    <property type="project" value="TreeGrafter"/>
</dbReference>
<name>A0A2K8KLW3_9RHOB</name>
<evidence type="ECO:0000256" key="1">
    <source>
        <dbReference type="ARBA" id="ARBA00004751"/>
    </source>
</evidence>
<dbReference type="Gene3D" id="1.10.230.10">
    <property type="entry name" value="Cytochrome P450-Terp, domain 2"/>
    <property type="match status" value="1"/>
</dbReference>
<keyword evidence="6" id="KW-1185">Reference proteome</keyword>
<keyword evidence="5" id="KW-0456">Lyase</keyword>
<dbReference type="UniPathway" id="UPA00223">
    <property type="reaction ID" value="UER00717"/>
</dbReference>
<dbReference type="RefSeq" id="WP_071479127.1">
    <property type="nucleotide sequence ID" value="NZ_CP024899.1"/>
</dbReference>
<dbReference type="SUPFAM" id="SSF48256">
    <property type="entry name" value="Citrate synthase"/>
    <property type="match status" value="1"/>
</dbReference>
<comment type="similarity">
    <text evidence="2">Belongs to the citrate synthase family.</text>
</comment>
<dbReference type="InterPro" id="IPR036969">
    <property type="entry name" value="Citrate_synthase_sf"/>
</dbReference>
<dbReference type="NCBIfam" id="NF004864">
    <property type="entry name" value="PRK06224.1-1"/>
    <property type="match status" value="1"/>
</dbReference>
<dbReference type="EC" id="2.3.3.16" evidence="3"/>
<dbReference type="PANTHER" id="PTHR11739">
    <property type="entry name" value="CITRATE SYNTHASE"/>
    <property type="match status" value="1"/>
</dbReference>
<evidence type="ECO:0000313" key="5">
    <source>
        <dbReference type="EMBL" id="ATX67550.1"/>
    </source>
</evidence>
<dbReference type="EMBL" id="CP024899">
    <property type="protein sequence ID" value="ATX67550.1"/>
    <property type="molecule type" value="Genomic_DNA"/>
</dbReference>